<evidence type="ECO:0008006" key="4">
    <source>
        <dbReference type="Google" id="ProtNLM"/>
    </source>
</evidence>
<feature type="signal peptide" evidence="1">
    <location>
        <begin position="1"/>
        <end position="22"/>
    </location>
</feature>
<dbReference type="OrthoDB" id="384721at2"/>
<dbReference type="SUPFAM" id="SSF51695">
    <property type="entry name" value="PLC-like phosphodiesterases"/>
    <property type="match status" value="1"/>
</dbReference>
<dbReference type="GO" id="GO:0006629">
    <property type="term" value="P:lipid metabolic process"/>
    <property type="evidence" value="ECO:0007669"/>
    <property type="project" value="InterPro"/>
</dbReference>
<dbReference type="InterPro" id="IPR017946">
    <property type="entry name" value="PLC-like_Pdiesterase_TIM-brl"/>
</dbReference>
<reference evidence="2 3" key="1">
    <citation type="submission" date="2016-10" db="EMBL/GenBank/DDBJ databases">
        <authorList>
            <person name="de Groot N.N."/>
        </authorList>
    </citation>
    <scope>NUCLEOTIDE SEQUENCE [LARGE SCALE GENOMIC DNA]</scope>
    <source>
        <strain evidence="2 3">DSM 19033</strain>
    </source>
</reference>
<dbReference type="Proteomes" id="UP000198850">
    <property type="component" value="Unassembled WGS sequence"/>
</dbReference>
<dbReference type="AlphaFoldDB" id="A0A1H3ZCF3"/>
<keyword evidence="1" id="KW-0732">Signal</keyword>
<evidence type="ECO:0000256" key="1">
    <source>
        <dbReference type="SAM" id="SignalP"/>
    </source>
</evidence>
<organism evidence="2 3">
    <name type="scientific">Pedobacter hartonius</name>
    <dbReference type="NCBI Taxonomy" id="425514"/>
    <lineage>
        <taxon>Bacteria</taxon>
        <taxon>Pseudomonadati</taxon>
        <taxon>Bacteroidota</taxon>
        <taxon>Sphingobacteriia</taxon>
        <taxon>Sphingobacteriales</taxon>
        <taxon>Sphingobacteriaceae</taxon>
        <taxon>Pedobacter</taxon>
    </lineage>
</organism>
<sequence length="84" mass="9505">MKFHLITLISLFLPAIFSTAQCQEHRDRINPKYYLIAHRGGVVDSVTAENSASALSKAAERGYRMVEVDLLLKVCFSNVSENYR</sequence>
<keyword evidence="3" id="KW-1185">Reference proteome</keyword>
<proteinExistence type="predicted"/>
<gene>
    <name evidence="2" type="ORF">SAMN05443550_102316</name>
</gene>
<dbReference type="GO" id="GO:0008081">
    <property type="term" value="F:phosphoric diester hydrolase activity"/>
    <property type="evidence" value="ECO:0007669"/>
    <property type="project" value="InterPro"/>
</dbReference>
<evidence type="ECO:0000313" key="2">
    <source>
        <dbReference type="EMBL" id="SEA21453.1"/>
    </source>
</evidence>
<name>A0A1H3ZCF3_9SPHI</name>
<accession>A0A1H3ZCF3</accession>
<feature type="chain" id="PRO_5011765331" description="Glycerophosphoryl diester phosphodiesterase" evidence="1">
    <location>
        <begin position="23"/>
        <end position="84"/>
    </location>
</feature>
<protein>
    <recommendedName>
        <fullName evidence="4">Glycerophosphoryl diester phosphodiesterase</fullName>
    </recommendedName>
</protein>
<dbReference type="Gene3D" id="3.20.20.190">
    <property type="entry name" value="Phosphatidylinositol (PI) phosphodiesterase"/>
    <property type="match status" value="1"/>
</dbReference>
<dbReference type="EMBL" id="FNRA01000002">
    <property type="protein sequence ID" value="SEA21453.1"/>
    <property type="molecule type" value="Genomic_DNA"/>
</dbReference>
<dbReference type="RefSeq" id="WP_090555466.1">
    <property type="nucleotide sequence ID" value="NZ_FNRA01000002.1"/>
</dbReference>
<evidence type="ECO:0000313" key="3">
    <source>
        <dbReference type="Proteomes" id="UP000198850"/>
    </source>
</evidence>